<dbReference type="EMBL" id="KN716417">
    <property type="protein sequence ID" value="KJH45274.1"/>
    <property type="molecule type" value="Genomic_DNA"/>
</dbReference>
<reference evidence="1 2" key="1">
    <citation type="submission" date="2013-11" db="EMBL/GenBank/DDBJ databases">
        <title>Draft genome of the bovine lungworm Dictyocaulus viviparus.</title>
        <authorList>
            <person name="Mitreva M."/>
        </authorList>
    </citation>
    <scope>NUCLEOTIDE SEQUENCE [LARGE SCALE GENOMIC DNA]</scope>
    <source>
        <strain evidence="1 2">HannoverDv2000</strain>
    </source>
</reference>
<dbReference type="AlphaFoldDB" id="A0A0D8XNB5"/>
<reference evidence="2" key="2">
    <citation type="journal article" date="2016" name="Sci. Rep.">
        <title>Dictyocaulus viviparus genome, variome and transcriptome elucidate lungworm biology and support future intervention.</title>
        <authorList>
            <person name="McNulty S.N."/>
            <person name="Strube C."/>
            <person name="Rosa B.A."/>
            <person name="Martin J.C."/>
            <person name="Tyagi R."/>
            <person name="Choi Y.J."/>
            <person name="Wang Q."/>
            <person name="Hallsworth Pepin K."/>
            <person name="Zhang X."/>
            <person name="Ozersky P."/>
            <person name="Wilson R.K."/>
            <person name="Sternberg P.W."/>
            <person name="Gasser R.B."/>
            <person name="Mitreva M."/>
        </authorList>
    </citation>
    <scope>NUCLEOTIDE SEQUENCE [LARGE SCALE GENOMIC DNA]</scope>
    <source>
        <strain evidence="2">HannoverDv2000</strain>
    </source>
</reference>
<name>A0A0D8XNB5_DICVI</name>
<protein>
    <submittedName>
        <fullName evidence="1">Uncharacterized protein</fullName>
    </submittedName>
</protein>
<organism evidence="1 2">
    <name type="scientific">Dictyocaulus viviparus</name>
    <name type="common">Bovine lungworm</name>
    <dbReference type="NCBI Taxonomy" id="29172"/>
    <lineage>
        <taxon>Eukaryota</taxon>
        <taxon>Metazoa</taxon>
        <taxon>Ecdysozoa</taxon>
        <taxon>Nematoda</taxon>
        <taxon>Chromadorea</taxon>
        <taxon>Rhabditida</taxon>
        <taxon>Rhabditina</taxon>
        <taxon>Rhabditomorpha</taxon>
        <taxon>Strongyloidea</taxon>
        <taxon>Metastrongylidae</taxon>
        <taxon>Dictyocaulus</taxon>
    </lineage>
</organism>
<evidence type="ECO:0000313" key="2">
    <source>
        <dbReference type="Proteomes" id="UP000053766"/>
    </source>
</evidence>
<evidence type="ECO:0000313" key="1">
    <source>
        <dbReference type="EMBL" id="KJH45274.1"/>
    </source>
</evidence>
<sequence length="96" mass="11008">MGYIFNFTALNKCREVSEGVDETGSTTSVAILHTALHSRPLNQPIRVKYCQHKSSVLFISIFNVIQQTTFTNCFVTNHMHFFDIPFVWDPMVHITS</sequence>
<gene>
    <name evidence="1" type="ORF">DICVIV_08690</name>
</gene>
<accession>A0A0D8XNB5</accession>
<keyword evidence="2" id="KW-1185">Reference proteome</keyword>
<dbReference type="Proteomes" id="UP000053766">
    <property type="component" value="Unassembled WGS sequence"/>
</dbReference>
<proteinExistence type="predicted"/>